<name>A0ABV9MWD7_9ENTE</name>
<dbReference type="Gene3D" id="1.10.150.240">
    <property type="entry name" value="Putative phosphatase, domain 2"/>
    <property type="match status" value="1"/>
</dbReference>
<dbReference type="CDD" id="cd07505">
    <property type="entry name" value="HAD_BPGM-like"/>
    <property type="match status" value="1"/>
</dbReference>
<gene>
    <name evidence="1" type="ORF">ACFO5I_05270</name>
</gene>
<dbReference type="Pfam" id="PF13419">
    <property type="entry name" value="HAD_2"/>
    <property type="match status" value="1"/>
</dbReference>
<dbReference type="InterPro" id="IPR041492">
    <property type="entry name" value="HAD_2"/>
</dbReference>
<dbReference type="SUPFAM" id="SSF56784">
    <property type="entry name" value="HAD-like"/>
    <property type="match status" value="1"/>
</dbReference>
<evidence type="ECO:0000313" key="1">
    <source>
        <dbReference type="EMBL" id="MFC4719135.1"/>
    </source>
</evidence>
<protein>
    <submittedName>
        <fullName evidence="1">HAD family hydrolase</fullName>
    </submittedName>
</protein>
<dbReference type="NCBIfam" id="TIGR01509">
    <property type="entry name" value="HAD-SF-IA-v3"/>
    <property type="match status" value="1"/>
</dbReference>
<dbReference type="InterPro" id="IPR006439">
    <property type="entry name" value="HAD-SF_hydro_IA"/>
</dbReference>
<dbReference type="SFLD" id="SFLDG01135">
    <property type="entry name" value="C1.5.6:_HAD__Beta-PGM__Phospha"/>
    <property type="match status" value="1"/>
</dbReference>
<dbReference type="PRINTS" id="PR00413">
    <property type="entry name" value="HADHALOGNASE"/>
</dbReference>
<organism evidence="1 2">
    <name type="scientific">Enterococcus lemanii</name>
    <dbReference type="NCBI Taxonomy" id="1159752"/>
    <lineage>
        <taxon>Bacteria</taxon>
        <taxon>Bacillati</taxon>
        <taxon>Bacillota</taxon>
        <taxon>Bacilli</taxon>
        <taxon>Lactobacillales</taxon>
        <taxon>Enterococcaceae</taxon>
        <taxon>Enterococcus</taxon>
    </lineage>
</organism>
<dbReference type="Gene3D" id="3.40.50.1000">
    <property type="entry name" value="HAD superfamily/HAD-like"/>
    <property type="match status" value="1"/>
</dbReference>
<dbReference type="EMBL" id="JBHSGS010000030">
    <property type="protein sequence ID" value="MFC4719135.1"/>
    <property type="molecule type" value="Genomic_DNA"/>
</dbReference>
<proteinExistence type="predicted"/>
<dbReference type="PANTHER" id="PTHR18901:SF38">
    <property type="entry name" value="PSEUDOURIDINE-5'-PHOSPHATASE"/>
    <property type="match status" value="1"/>
</dbReference>
<dbReference type="InterPro" id="IPR023198">
    <property type="entry name" value="PGP-like_dom2"/>
</dbReference>
<dbReference type="RefSeq" id="WP_204654547.1">
    <property type="nucleotide sequence ID" value="NZ_JAFBFD010000030.1"/>
</dbReference>
<comment type="caution">
    <text evidence="1">The sequence shown here is derived from an EMBL/GenBank/DDBJ whole genome shotgun (WGS) entry which is preliminary data.</text>
</comment>
<dbReference type="InterPro" id="IPR036412">
    <property type="entry name" value="HAD-like_sf"/>
</dbReference>
<reference evidence="2" key="1">
    <citation type="journal article" date="2019" name="Int. J. Syst. Evol. Microbiol.">
        <title>The Global Catalogue of Microorganisms (GCM) 10K type strain sequencing project: providing services to taxonomists for standard genome sequencing and annotation.</title>
        <authorList>
            <consortium name="The Broad Institute Genomics Platform"/>
            <consortium name="The Broad Institute Genome Sequencing Center for Infectious Disease"/>
            <person name="Wu L."/>
            <person name="Ma J."/>
        </authorList>
    </citation>
    <scope>NUCLEOTIDE SEQUENCE [LARGE SCALE GENOMIC DNA]</scope>
    <source>
        <strain evidence="2">CGMCC 1.19032</strain>
    </source>
</reference>
<keyword evidence="1" id="KW-0378">Hydrolase</keyword>
<dbReference type="SFLD" id="SFLDS00003">
    <property type="entry name" value="Haloacid_Dehalogenase"/>
    <property type="match status" value="1"/>
</dbReference>
<dbReference type="PANTHER" id="PTHR18901">
    <property type="entry name" value="2-DEOXYGLUCOSE-6-PHOSPHATE PHOSPHATASE 2"/>
    <property type="match status" value="1"/>
</dbReference>
<sequence length="220" mass="25441">MKKYQGVIFDLDGLLFDTERLYYEATQAIADEMQIPYDESIYHRYIGISDEELWAHYHQMYDSTFGKEFVNAFINNAFHRSVELFESGQAQLKEGVPELLAYLNEKKIKKVIASSNQRRLIDILLEKNQLVHEFERVFSVEDVKRAKPDPELFEKAADFLAIEKNQLLILEDSKNGVLAAHRAKIDVVMIPDLIAPSVELKEKTIQVFPSLLNLLSFIQS</sequence>
<evidence type="ECO:0000313" key="2">
    <source>
        <dbReference type="Proteomes" id="UP001595969"/>
    </source>
</evidence>
<dbReference type="InterPro" id="IPR023214">
    <property type="entry name" value="HAD_sf"/>
</dbReference>
<keyword evidence="2" id="KW-1185">Reference proteome</keyword>
<accession>A0ABV9MWD7</accession>
<dbReference type="GO" id="GO:0016787">
    <property type="term" value="F:hydrolase activity"/>
    <property type="evidence" value="ECO:0007669"/>
    <property type="project" value="UniProtKB-KW"/>
</dbReference>
<dbReference type="Proteomes" id="UP001595969">
    <property type="component" value="Unassembled WGS sequence"/>
</dbReference>
<dbReference type="SFLD" id="SFLDG01129">
    <property type="entry name" value="C1.5:_HAD__Beta-PGM__Phosphata"/>
    <property type="match status" value="1"/>
</dbReference>